<accession>A0ABT9BJH3</accession>
<name>A0ABT9BJH3_9MICO</name>
<dbReference type="Proteomes" id="UP001241072">
    <property type="component" value="Unassembled WGS sequence"/>
</dbReference>
<feature type="transmembrane region" description="Helical" evidence="1">
    <location>
        <begin position="62"/>
        <end position="85"/>
    </location>
</feature>
<protein>
    <submittedName>
        <fullName evidence="3">DUF4129 domain-containing protein</fullName>
    </submittedName>
</protein>
<keyword evidence="1" id="KW-0472">Membrane</keyword>
<dbReference type="RefSeq" id="WP_305001589.1">
    <property type="nucleotide sequence ID" value="NZ_JAUQUB010000001.1"/>
</dbReference>
<keyword evidence="4" id="KW-1185">Reference proteome</keyword>
<dbReference type="Pfam" id="PF13559">
    <property type="entry name" value="DUF4129"/>
    <property type="match status" value="1"/>
</dbReference>
<sequence length="214" mass="23067">MLLLPFDVPVDPDADEARELLIQELSKPQYQAARPTLFDQIAQAFWEWLTGLQVGGLEGPPALGLGLVLLLVAAAVVVGILIFGLPRLNRRSAVRGSMFGEDDDRDADSMRRDARAAAAAGEWSTAVAEMFRATARGLAERTLVTVTPGTTASGFAARAGASFPSLESEFESSARSFDGVRYLGREGTREQFEQIASLDERVRGQSPVIEKVDA</sequence>
<dbReference type="InterPro" id="IPR025403">
    <property type="entry name" value="TgpA-like_C"/>
</dbReference>
<keyword evidence="1" id="KW-1133">Transmembrane helix</keyword>
<evidence type="ECO:0000259" key="2">
    <source>
        <dbReference type="Pfam" id="PF13559"/>
    </source>
</evidence>
<feature type="domain" description="Protein-glutamine gamma-glutamyltransferase-like C-terminal" evidence="2">
    <location>
        <begin position="131"/>
        <end position="199"/>
    </location>
</feature>
<reference evidence="3 4" key="1">
    <citation type="submission" date="2023-07" db="EMBL/GenBank/DDBJ databases">
        <title>Protaetiibacter sp. nov WY-16 isolated from soil.</title>
        <authorList>
            <person name="Liu B."/>
            <person name="Wan Y."/>
        </authorList>
    </citation>
    <scope>NUCLEOTIDE SEQUENCE [LARGE SCALE GENOMIC DNA]</scope>
    <source>
        <strain evidence="3 4">WY-16</strain>
    </source>
</reference>
<evidence type="ECO:0000313" key="4">
    <source>
        <dbReference type="Proteomes" id="UP001241072"/>
    </source>
</evidence>
<proteinExistence type="predicted"/>
<gene>
    <name evidence="3" type="ORF">Q5716_02925</name>
</gene>
<evidence type="ECO:0000313" key="3">
    <source>
        <dbReference type="EMBL" id="MDO7881174.1"/>
    </source>
</evidence>
<evidence type="ECO:0000256" key="1">
    <source>
        <dbReference type="SAM" id="Phobius"/>
    </source>
</evidence>
<keyword evidence="1" id="KW-0812">Transmembrane</keyword>
<organism evidence="3 4">
    <name type="scientific">Antiquaquibacter soli</name>
    <dbReference type="NCBI Taxonomy" id="3064523"/>
    <lineage>
        <taxon>Bacteria</taxon>
        <taxon>Bacillati</taxon>
        <taxon>Actinomycetota</taxon>
        <taxon>Actinomycetes</taxon>
        <taxon>Micrococcales</taxon>
        <taxon>Microbacteriaceae</taxon>
        <taxon>Antiquaquibacter</taxon>
    </lineage>
</organism>
<comment type="caution">
    <text evidence="3">The sequence shown here is derived from an EMBL/GenBank/DDBJ whole genome shotgun (WGS) entry which is preliminary data.</text>
</comment>
<dbReference type="EMBL" id="JAUQUB010000001">
    <property type="protein sequence ID" value="MDO7881174.1"/>
    <property type="molecule type" value="Genomic_DNA"/>
</dbReference>